<dbReference type="PANTHER" id="PTHR43547:SF2">
    <property type="entry name" value="HYBRID SIGNAL TRANSDUCTION HISTIDINE KINASE C"/>
    <property type="match status" value="1"/>
</dbReference>
<evidence type="ECO:0000313" key="4">
    <source>
        <dbReference type="Proteomes" id="UP000294325"/>
    </source>
</evidence>
<reference evidence="3 4" key="1">
    <citation type="submission" date="2019-03" db="EMBL/GenBank/DDBJ databases">
        <title>The genome sequence of Nitrosococcus wardiae strain D1FHST reveals the archetypal metabolic capacity of ammonia-oxidizing Gammaproteobacteria.</title>
        <authorList>
            <person name="Wang L."/>
            <person name="Lim C.K."/>
            <person name="Hanson T.E."/>
            <person name="Dang H."/>
            <person name="Klotz M.G."/>
        </authorList>
    </citation>
    <scope>NUCLEOTIDE SEQUENCE [LARGE SCALE GENOMIC DNA]</scope>
    <source>
        <strain evidence="3 4">D1FHS</strain>
    </source>
</reference>
<evidence type="ECO:0000313" key="3">
    <source>
        <dbReference type="EMBL" id="QBQ54761.1"/>
    </source>
</evidence>
<dbReference type="RefSeq" id="WP_134357953.1">
    <property type="nucleotide sequence ID" value="NZ_CP038033.1"/>
</dbReference>
<evidence type="ECO:0008006" key="5">
    <source>
        <dbReference type="Google" id="ProtNLM"/>
    </source>
</evidence>
<dbReference type="SUPFAM" id="SSF55874">
    <property type="entry name" value="ATPase domain of HSP90 chaperone/DNA topoisomerase II/histidine kinase"/>
    <property type="match status" value="1"/>
</dbReference>
<evidence type="ECO:0000256" key="1">
    <source>
        <dbReference type="ARBA" id="ARBA00022553"/>
    </source>
</evidence>
<keyword evidence="4" id="KW-1185">Reference proteome</keyword>
<dbReference type="KEGG" id="nwr:E3U44_09750"/>
<keyword evidence="1" id="KW-0597">Phosphoprotein</keyword>
<dbReference type="GO" id="GO:0000155">
    <property type="term" value="F:phosphorelay sensor kinase activity"/>
    <property type="evidence" value="ECO:0007669"/>
    <property type="project" value="TreeGrafter"/>
</dbReference>
<dbReference type="AlphaFoldDB" id="A0A4P7BXM2"/>
<dbReference type="Proteomes" id="UP000294325">
    <property type="component" value="Chromosome"/>
</dbReference>
<proteinExistence type="predicted"/>
<accession>A0A4P7BXM2</accession>
<dbReference type="InterPro" id="IPR036890">
    <property type="entry name" value="HATPase_C_sf"/>
</dbReference>
<dbReference type="OrthoDB" id="9809766at2"/>
<protein>
    <recommendedName>
        <fullName evidence="5">HAMP domain-containing histidine kinase</fullName>
    </recommendedName>
</protein>
<dbReference type="PANTHER" id="PTHR43547">
    <property type="entry name" value="TWO-COMPONENT HISTIDINE KINASE"/>
    <property type="match status" value="1"/>
</dbReference>
<gene>
    <name evidence="3" type="ORF">E3U44_09750</name>
</gene>
<sequence length="115" mass="11644">MDASRVTSGGVPLKTQPCDLVALVEECAEVAQTAAAEHRIVVQCLAAVEAVVDPLRMEQVLANLLDNATKFSPPGSQIAVDGSEWGDIGSIAPIPPSALGGAPREAQGLGGSAGR</sequence>
<name>A0A4P7BXM2_9GAMM</name>
<dbReference type="Gene3D" id="3.30.565.10">
    <property type="entry name" value="Histidine kinase-like ATPase, C-terminal domain"/>
    <property type="match status" value="1"/>
</dbReference>
<organism evidence="3 4">
    <name type="scientific">Nitrosococcus wardiae</name>
    <dbReference type="NCBI Taxonomy" id="1814290"/>
    <lineage>
        <taxon>Bacteria</taxon>
        <taxon>Pseudomonadati</taxon>
        <taxon>Pseudomonadota</taxon>
        <taxon>Gammaproteobacteria</taxon>
        <taxon>Chromatiales</taxon>
        <taxon>Chromatiaceae</taxon>
        <taxon>Nitrosococcus</taxon>
    </lineage>
</organism>
<dbReference type="EMBL" id="CP038033">
    <property type="protein sequence ID" value="QBQ54761.1"/>
    <property type="molecule type" value="Genomic_DNA"/>
</dbReference>
<feature type="region of interest" description="Disordered" evidence="2">
    <location>
        <begin position="94"/>
        <end position="115"/>
    </location>
</feature>
<evidence type="ECO:0000256" key="2">
    <source>
        <dbReference type="SAM" id="MobiDB-lite"/>
    </source>
</evidence>